<comment type="caution">
    <text evidence="3">The sequence shown here is derived from an EMBL/GenBank/DDBJ whole genome shotgun (WGS) entry which is preliminary data.</text>
</comment>
<dbReference type="EMBL" id="CAKKTJ010000145">
    <property type="protein sequence ID" value="CAH0476226.1"/>
    <property type="molecule type" value="Genomic_DNA"/>
</dbReference>
<proteinExistence type="predicted"/>
<dbReference type="AlphaFoldDB" id="A0AAU9KPG2"/>
<dbReference type="EMBL" id="CAKKTJ010000145">
    <property type="protein sequence ID" value="CAH0476223.1"/>
    <property type="molecule type" value="Genomic_DNA"/>
</dbReference>
<evidence type="ECO:0000313" key="6">
    <source>
        <dbReference type="Proteomes" id="UP001158986"/>
    </source>
</evidence>
<reference evidence="3 6" key="1">
    <citation type="submission" date="2021-11" db="EMBL/GenBank/DDBJ databases">
        <authorList>
            <person name="Islam A."/>
            <person name="Islam S."/>
            <person name="Flora M.S."/>
            <person name="Rahman M."/>
            <person name="Ziaur R.M."/>
            <person name="Epstein J.H."/>
            <person name="Hassan M."/>
            <person name="Klassen M."/>
            <person name="Woodard K."/>
            <person name="Webb A."/>
            <person name="Webby R.J."/>
            <person name="El Zowalaty M.E."/>
        </authorList>
    </citation>
    <scope>NUCLEOTIDE SEQUENCE</scope>
    <source>
        <strain evidence="4">Pbs1</strain>
        <strain evidence="3">Pbs3</strain>
    </source>
</reference>
<evidence type="ECO:0000313" key="3">
    <source>
        <dbReference type="EMBL" id="CAH0476226.1"/>
    </source>
</evidence>
<sequence length="74" mass="7898">MNWRFFDGVATPRHPFNAETPSGAVFRDAMGRLPVATQLLELLTGPPTAGDIEDQLQHARGASSSDLDGVGYGI</sequence>
<dbReference type="Proteomes" id="UP001160483">
    <property type="component" value="Unassembled WGS sequence"/>
</dbReference>
<dbReference type="EMBL" id="CAKKTJ010000145">
    <property type="protein sequence ID" value="CAH0476220.1"/>
    <property type="molecule type" value="Genomic_DNA"/>
</dbReference>
<gene>
    <name evidence="4" type="ORF">PBS001_LOCUS5297</name>
    <name evidence="5" type="ORF">PBS001_LOCUS5302</name>
    <name evidence="1" type="ORF">PBS003_LOCUS3008</name>
    <name evidence="2" type="ORF">PBS003_LOCUS3011</name>
    <name evidence="3" type="ORF">PBS003_LOCUS3014</name>
</gene>
<organism evidence="3 7">
    <name type="scientific">Peronospora belbahrii</name>
    <dbReference type="NCBI Taxonomy" id="622444"/>
    <lineage>
        <taxon>Eukaryota</taxon>
        <taxon>Sar</taxon>
        <taxon>Stramenopiles</taxon>
        <taxon>Oomycota</taxon>
        <taxon>Peronosporomycetes</taxon>
        <taxon>Peronosporales</taxon>
        <taxon>Peronosporaceae</taxon>
        <taxon>Peronospora</taxon>
    </lineage>
</organism>
<protein>
    <submittedName>
        <fullName evidence="3">Uncharacterized protein</fullName>
    </submittedName>
</protein>
<dbReference type="EMBL" id="CAKLCB010000266">
    <property type="protein sequence ID" value="CAH0518744.1"/>
    <property type="molecule type" value="Genomic_DNA"/>
</dbReference>
<dbReference type="Proteomes" id="UP001158986">
    <property type="component" value="Unassembled WGS sequence"/>
</dbReference>
<evidence type="ECO:0000313" key="4">
    <source>
        <dbReference type="EMBL" id="CAH0518739.1"/>
    </source>
</evidence>
<dbReference type="EMBL" id="CAKLCB010000266">
    <property type="protein sequence ID" value="CAH0518739.1"/>
    <property type="molecule type" value="Genomic_DNA"/>
</dbReference>
<evidence type="ECO:0000313" key="1">
    <source>
        <dbReference type="EMBL" id="CAH0476220.1"/>
    </source>
</evidence>
<evidence type="ECO:0000313" key="2">
    <source>
        <dbReference type="EMBL" id="CAH0476223.1"/>
    </source>
</evidence>
<evidence type="ECO:0000313" key="5">
    <source>
        <dbReference type="EMBL" id="CAH0518744.1"/>
    </source>
</evidence>
<evidence type="ECO:0000313" key="7">
    <source>
        <dbReference type="Proteomes" id="UP001160483"/>
    </source>
</evidence>
<name>A0AAU9KPG2_9STRA</name>
<accession>A0AAU9KPG2</accession>
<keyword evidence="6" id="KW-1185">Reference proteome</keyword>